<gene>
    <name evidence="11" type="ORF">AVDCRST_MAG63-2814</name>
</gene>
<dbReference type="Pfam" id="PF00005">
    <property type="entry name" value="ABC_tran"/>
    <property type="match status" value="1"/>
</dbReference>
<dbReference type="PANTHER" id="PTHR43394:SF1">
    <property type="entry name" value="ATP-BINDING CASSETTE SUB-FAMILY B MEMBER 10, MITOCHONDRIAL"/>
    <property type="match status" value="1"/>
</dbReference>
<evidence type="ECO:0000256" key="1">
    <source>
        <dbReference type="ARBA" id="ARBA00004651"/>
    </source>
</evidence>
<dbReference type="PROSITE" id="PS50893">
    <property type="entry name" value="ABC_TRANSPORTER_2"/>
    <property type="match status" value="1"/>
</dbReference>
<evidence type="ECO:0000259" key="10">
    <source>
        <dbReference type="PROSITE" id="PS50929"/>
    </source>
</evidence>
<keyword evidence="5 11" id="KW-0067">ATP-binding</keyword>
<keyword evidence="4" id="KW-0547">Nucleotide-binding</keyword>
<dbReference type="InterPro" id="IPR027417">
    <property type="entry name" value="P-loop_NTPase"/>
</dbReference>
<name>A0A6J4J529_9BACT</name>
<dbReference type="GO" id="GO:0015421">
    <property type="term" value="F:ABC-type oligopeptide transporter activity"/>
    <property type="evidence" value="ECO:0007669"/>
    <property type="project" value="TreeGrafter"/>
</dbReference>
<dbReference type="GO" id="GO:0005886">
    <property type="term" value="C:plasma membrane"/>
    <property type="evidence" value="ECO:0007669"/>
    <property type="project" value="UniProtKB-SubCell"/>
</dbReference>
<dbReference type="Gene3D" id="3.40.50.300">
    <property type="entry name" value="P-loop containing nucleotide triphosphate hydrolases"/>
    <property type="match status" value="1"/>
</dbReference>
<keyword evidence="6 8" id="KW-1133">Transmembrane helix</keyword>
<keyword evidence="2" id="KW-0813">Transport</keyword>
<dbReference type="EMBL" id="CADCTO010000358">
    <property type="protein sequence ID" value="CAA9267285.1"/>
    <property type="molecule type" value="Genomic_DNA"/>
</dbReference>
<dbReference type="InterPro" id="IPR011527">
    <property type="entry name" value="ABC1_TM_dom"/>
</dbReference>
<evidence type="ECO:0000256" key="5">
    <source>
        <dbReference type="ARBA" id="ARBA00022840"/>
    </source>
</evidence>
<dbReference type="FunFam" id="3.40.50.300:FF:000287">
    <property type="entry name" value="Multidrug ABC transporter ATP-binding protein"/>
    <property type="match status" value="1"/>
</dbReference>
<dbReference type="InterPro" id="IPR003439">
    <property type="entry name" value="ABC_transporter-like_ATP-bd"/>
</dbReference>
<dbReference type="SUPFAM" id="SSF90123">
    <property type="entry name" value="ABC transporter transmembrane region"/>
    <property type="match status" value="1"/>
</dbReference>
<keyword evidence="3 8" id="KW-0812">Transmembrane</keyword>
<dbReference type="InterPro" id="IPR017871">
    <property type="entry name" value="ABC_transporter-like_CS"/>
</dbReference>
<evidence type="ECO:0000256" key="4">
    <source>
        <dbReference type="ARBA" id="ARBA00022741"/>
    </source>
</evidence>
<dbReference type="PROSITE" id="PS00211">
    <property type="entry name" value="ABC_TRANSPORTER_1"/>
    <property type="match status" value="1"/>
</dbReference>
<dbReference type="Gene3D" id="1.20.1560.10">
    <property type="entry name" value="ABC transporter type 1, transmembrane domain"/>
    <property type="match status" value="1"/>
</dbReference>
<feature type="transmembrane region" description="Helical" evidence="8">
    <location>
        <begin position="284"/>
        <end position="303"/>
    </location>
</feature>
<evidence type="ECO:0000259" key="9">
    <source>
        <dbReference type="PROSITE" id="PS50893"/>
    </source>
</evidence>
<protein>
    <submittedName>
        <fullName evidence="11">Efflux ABC transporter, permease/ATP-binding protein</fullName>
    </submittedName>
</protein>
<feature type="domain" description="ABC transporter" evidence="9">
    <location>
        <begin position="378"/>
        <end position="616"/>
    </location>
</feature>
<dbReference type="GO" id="GO:0005524">
    <property type="term" value="F:ATP binding"/>
    <property type="evidence" value="ECO:0007669"/>
    <property type="project" value="UniProtKB-KW"/>
</dbReference>
<feature type="transmembrane region" description="Helical" evidence="8">
    <location>
        <begin position="199"/>
        <end position="218"/>
    </location>
</feature>
<evidence type="ECO:0000256" key="6">
    <source>
        <dbReference type="ARBA" id="ARBA00022989"/>
    </source>
</evidence>
<dbReference type="InterPro" id="IPR039421">
    <property type="entry name" value="Type_1_exporter"/>
</dbReference>
<dbReference type="SUPFAM" id="SSF52540">
    <property type="entry name" value="P-loop containing nucleoside triphosphate hydrolases"/>
    <property type="match status" value="1"/>
</dbReference>
<feature type="transmembrane region" description="Helical" evidence="8">
    <location>
        <begin position="95"/>
        <end position="116"/>
    </location>
</feature>
<evidence type="ECO:0000256" key="8">
    <source>
        <dbReference type="SAM" id="Phobius"/>
    </source>
</evidence>
<dbReference type="Pfam" id="PF00664">
    <property type="entry name" value="ABC_membrane"/>
    <property type="match status" value="1"/>
</dbReference>
<evidence type="ECO:0000256" key="3">
    <source>
        <dbReference type="ARBA" id="ARBA00022692"/>
    </source>
</evidence>
<reference evidence="11" key="1">
    <citation type="submission" date="2020-02" db="EMBL/GenBank/DDBJ databases">
        <authorList>
            <person name="Meier V. D."/>
        </authorList>
    </citation>
    <scope>NUCLEOTIDE SEQUENCE</scope>
    <source>
        <strain evidence="11">AVDCRST_MAG63</strain>
    </source>
</reference>
<dbReference type="CDD" id="cd18550">
    <property type="entry name" value="ABC_6TM_exporter_like"/>
    <property type="match status" value="1"/>
</dbReference>
<dbReference type="AlphaFoldDB" id="A0A6J4J529"/>
<feature type="domain" description="ABC transmembrane type-1" evidence="10">
    <location>
        <begin position="60"/>
        <end position="344"/>
    </location>
</feature>
<dbReference type="PANTHER" id="PTHR43394">
    <property type="entry name" value="ATP-DEPENDENT PERMEASE MDL1, MITOCHONDRIAL"/>
    <property type="match status" value="1"/>
</dbReference>
<comment type="subcellular location">
    <subcellularLocation>
        <location evidence="1">Cell membrane</location>
        <topology evidence="1">Multi-pass membrane protein</topology>
    </subcellularLocation>
</comment>
<evidence type="ECO:0000256" key="2">
    <source>
        <dbReference type="ARBA" id="ARBA00022448"/>
    </source>
</evidence>
<dbReference type="SMART" id="SM00382">
    <property type="entry name" value="AAA"/>
    <property type="match status" value="1"/>
</dbReference>
<dbReference type="InterPro" id="IPR003593">
    <property type="entry name" value="AAA+_ATPase"/>
</dbReference>
<feature type="transmembrane region" description="Helical" evidence="8">
    <location>
        <begin position="309"/>
        <end position="329"/>
    </location>
</feature>
<dbReference type="InterPro" id="IPR036640">
    <property type="entry name" value="ABC1_TM_sf"/>
</dbReference>
<dbReference type="GO" id="GO:0016887">
    <property type="term" value="F:ATP hydrolysis activity"/>
    <property type="evidence" value="ECO:0007669"/>
    <property type="project" value="InterPro"/>
</dbReference>
<feature type="transmembrane region" description="Helical" evidence="8">
    <location>
        <begin position="169"/>
        <end position="193"/>
    </location>
</feature>
<proteinExistence type="predicted"/>
<evidence type="ECO:0000256" key="7">
    <source>
        <dbReference type="ARBA" id="ARBA00023136"/>
    </source>
</evidence>
<feature type="transmembrane region" description="Helical" evidence="8">
    <location>
        <begin position="55"/>
        <end position="75"/>
    </location>
</feature>
<organism evidence="11">
    <name type="scientific">uncultured Armatimonadetes bacterium</name>
    <dbReference type="NCBI Taxonomy" id="157466"/>
    <lineage>
        <taxon>Bacteria</taxon>
        <taxon>Bacillati</taxon>
        <taxon>Armatimonadota</taxon>
        <taxon>environmental samples</taxon>
    </lineage>
</organism>
<dbReference type="PROSITE" id="PS50929">
    <property type="entry name" value="ABC_TM1F"/>
    <property type="match status" value="1"/>
</dbReference>
<accession>A0A6J4J529</accession>
<keyword evidence="7 8" id="KW-0472">Membrane</keyword>
<evidence type="ECO:0000313" key="11">
    <source>
        <dbReference type="EMBL" id="CAA9267285.1"/>
    </source>
</evidence>
<sequence length="635" mass="69399">MMGGGGGGWMGPERSLGGLSRTFGLNNRNVGSGERQPIRIERDQLRRVAGYFAPYWRQWLVIFACIAATSALGVLPPLAVRGILDQAIPDKDLRLLYLLVAAIIGLNVVGGLISVLQNFVNARVGEGIVFDLRNGLFRHLQKMSLPFYTTTRAGEIVSRINNDVAAVQGVATATLIAIVSNLMTVVATAIVIFAMNWRLALLAIIIVPGLYLPTRVVGKFRRRLSQQTQETQADLLAFLQERLNIGGMLLTKIFGQARADADVFTRHNRRVMELNIRQALAGRWLFLCLSVFSVTGPAMIYAYGGYQAIQQQLTIGTIIAFVAFLTNLYRPLANLANVYVDVQGGLAVFERIFQFLDIEPEVQDKPGAVALPSAQGHIRFEAVGFAYPTSGDAGPFALDDVSFEILPGERVALVGPSGAGKTTITYLLPRFFDPTAGRVTLDGHDLRAVTQESLRAHIGMVTQETFLFHATVRENLLYARPGATEEEMIAAAESAQIHAFIGSLPEGYDTVVGERAFRLSGGERQRISIARALLKDPRLLVLDEATSNLDATSEYLIQQALETLLRGRTSLIIAHRLSTILNADKILVLDRGRLVEAGRHEELLARGGLYATLYRQQFSRVEEARGGGFATAPKG</sequence>